<feature type="region of interest" description="Disordered" evidence="1">
    <location>
        <begin position="45"/>
        <end position="67"/>
    </location>
</feature>
<feature type="compositionally biased region" description="Polar residues" evidence="1">
    <location>
        <begin position="51"/>
        <end position="67"/>
    </location>
</feature>
<evidence type="ECO:0000313" key="3">
    <source>
        <dbReference type="Proteomes" id="UP000464620"/>
    </source>
</evidence>
<dbReference type="AlphaFoldDB" id="A0A6B9VBN9"/>
<reference evidence="2 3" key="1">
    <citation type="submission" date="2020-01" db="EMBL/GenBank/DDBJ databases">
        <title>Genome sequence of Arachis hypogaea, cultivar Shitouqi.</title>
        <authorList>
            <person name="Zhuang W."/>
            <person name="Chen H."/>
            <person name="Varshney R."/>
            <person name="Wang D."/>
            <person name="Ming R."/>
        </authorList>
    </citation>
    <scope>NUCLEOTIDE SEQUENCE [LARGE SCALE GENOMIC DNA]</scope>
    <source>
        <tissue evidence="2">Young leaf</tissue>
    </source>
</reference>
<proteinExistence type="predicted"/>
<accession>A0A6B9VBN9</accession>
<name>A0A6B9VBN9_ARAHY</name>
<dbReference type="Proteomes" id="UP000464620">
    <property type="component" value="Chromosome B09"/>
</dbReference>
<evidence type="ECO:0000313" key="2">
    <source>
        <dbReference type="EMBL" id="QHN78114.1"/>
    </source>
</evidence>
<protein>
    <submittedName>
        <fullName evidence="2">Uncharacterized protein</fullName>
    </submittedName>
</protein>
<organism evidence="2 3">
    <name type="scientific">Arachis hypogaea</name>
    <name type="common">Peanut</name>
    <dbReference type="NCBI Taxonomy" id="3818"/>
    <lineage>
        <taxon>Eukaryota</taxon>
        <taxon>Viridiplantae</taxon>
        <taxon>Streptophyta</taxon>
        <taxon>Embryophyta</taxon>
        <taxon>Tracheophyta</taxon>
        <taxon>Spermatophyta</taxon>
        <taxon>Magnoliopsida</taxon>
        <taxon>eudicotyledons</taxon>
        <taxon>Gunneridae</taxon>
        <taxon>Pentapetalae</taxon>
        <taxon>rosids</taxon>
        <taxon>fabids</taxon>
        <taxon>Fabales</taxon>
        <taxon>Fabaceae</taxon>
        <taxon>Papilionoideae</taxon>
        <taxon>50 kb inversion clade</taxon>
        <taxon>dalbergioids sensu lato</taxon>
        <taxon>Dalbergieae</taxon>
        <taxon>Pterocarpus clade</taxon>
        <taxon>Arachis</taxon>
    </lineage>
</organism>
<gene>
    <name evidence="2" type="ORF">DS421_19g658580</name>
</gene>
<dbReference type="EMBL" id="CP031001">
    <property type="protein sequence ID" value="QHN78114.1"/>
    <property type="molecule type" value="Genomic_DNA"/>
</dbReference>
<evidence type="ECO:0000256" key="1">
    <source>
        <dbReference type="SAM" id="MobiDB-lite"/>
    </source>
</evidence>
<sequence length="67" mass="7345">MEEDPRSRLDGAFADEAVLDGVSERVGDVTFKEEIVQDMGMEDDEVEVGRGQQSAKNGMTAYCDNNS</sequence>